<organism evidence="8 9">
    <name type="scientific">Aureimonas pseudogalii</name>
    <dbReference type="NCBI Taxonomy" id="1744844"/>
    <lineage>
        <taxon>Bacteria</taxon>
        <taxon>Pseudomonadati</taxon>
        <taxon>Pseudomonadota</taxon>
        <taxon>Alphaproteobacteria</taxon>
        <taxon>Hyphomicrobiales</taxon>
        <taxon>Aurantimonadaceae</taxon>
        <taxon>Aureimonas</taxon>
    </lineage>
</organism>
<dbReference type="GO" id="GO:0019646">
    <property type="term" value="P:aerobic electron transport chain"/>
    <property type="evidence" value="ECO:0007669"/>
    <property type="project" value="TreeGrafter"/>
</dbReference>
<feature type="compositionally biased region" description="Basic and acidic residues" evidence="6">
    <location>
        <begin position="403"/>
        <end position="423"/>
    </location>
</feature>
<evidence type="ECO:0000256" key="4">
    <source>
        <dbReference type="ARBA" id="ARBA00022827"/>
    </source>
</evidence>
<evidence type="ECO:0000313" key="9">
    <source>
        <dbReference type="Proteomes" id="UP000542776"/>
    </source>
</evidence>
<dbReference type="AlphaFoldDB" id="A0A7W6MMB4"/>
<keyword evidence="3" id="KW-0285">Flavoprotein</keyword>
<comment type="cofactor">
    <cofactor evidence="1">
        <name>FAD</name>
        <dbReference type="ChEBI" id="CHEBI:57692"/>
    </cofactor>
</comment>
<dbReference type="GO" id="GO:0003955">
    <property type="term" value="F:NAD(P)H dehydrogenase (quinone) activity"/>
    <property type="evidence" value="ECO:0007669"/>
    <property type="project" value="TreeGrafter"/>
</dbReference>
<dbReference type="Pfam" id="PF07992">
    <property type="entry name" value="Pyr_redox_2"/>
    <property type="match status" value="1"/>
</dbReference>
<evidence type="ECO:0000313" key="8">
    <source>
        <dbReference type="EMBL" id="MBB4000680.1"/>
    </source>
</evidence>
<evidence type="ECO:0000256" key="3">
    <source>
        <dbReference type="ARBA" id="ARBA00022630"/>
    </source>
</evidence>
<feature type="domain" description="FAD/NAD(P)-binding" evidence="7">
    <location>
        <begin position="3"/>
        <end position="293"/>
    </location>
</feature>
<keyword evidence="5 8" id="KW-0560">Oxidoreductase</keyword>
<sequence length="423" mass="46375">MRRIVILGGGFAGLHAFKVAARGLRHQIAAGLVEIKLVSRDEYHTYHGWAGEVLSGELDISATLSPLYPMLCESFVLGEAMKVDLELASVEAQTPKGRTSLTFDHLVIATGSRDPLERVPGATEHAYRVKYTKDLQACRRRIDLLTEPKSVVILGGGLAAVESAAALAERYGPGVVSIVAGSSFPLSCLVNYFPRLVDHAHKVLNRQGVSVLPAVYAERVEKDRVYLSDGSVLLSDLTVFTTGITFDRIDGLEILPGNALGQLSVDAWQRVEGYDNVWAAGDIALSRHPGGKSFCPSDALWAMRQGDVLGENIARSIKSRRLRRFTFKGMGQAAGMGRRESISQLYGLQFTGRIAWLLRVSFFAWHMPYRGHGLRVFSYLLGVGQSPRCGDLRPPASEINDDLTQKSDCNRGDGERTHRQAIR</sequence>
<reference evidence="8 9" key="1">
    <citation type="submission" date="2020-08" db="EMBL/GenBank/DDBJ databases">
        <title>Genomic Encyclopedia of Type Strains, Phase IV (KMG-IV): sequencing the most valuable type-strain genomes for metagenomic binning, comparative biology and taxonomic classification.</title>
        <authorList>
            <person name="Goeker M."/>
        </authorList>
    </citation>
    <scope>NUCLEOTIDE SEQUENCE [LARGE SCALE GENOMIC DNA]</scope>
    <source>
        <strain evidence="8 9">DSM 102238</strain>
    </source>
</reference>
<comment type="caution">
    <text evidence="8">The sequence shown here is derived from an EMBL/GenBank/DDBJ whole genome shotgun (WGS) entry which is preliminary data.</text>
</comment>
<dbReference type="InterPro" id="IPR036188">
    <property type="entry name" value="FAD/NAD-bd_sf"/>
</dbReference>
<dbReference type="EMBL" id="JACIEK010000026">
    <property type="protein sequence ID" value="MBB4000680.1"/>
    <property type="molecule type" value="Genomic_DNA"/>
</dbReference>
<dbReference type="Proteomes" id="UP000542776">
    <property type="component" value="Unassembled WGS sequence"/>
</dbReference>
<feature type="region of interest" description="Disordered" evidence="6">
    <location>
        <begin position="392"/>
        <end position="423"/>
    </location>
</feature>
<dbReference type="PRINTS" id="PR00368">
    <property type="entry name" value="FADPNR"/>
</dbReference>
<dbReference type="PANTHER" id="PTHR42913">
    <property type="entry name" value="APOPTOSIS-INDUCING FACTOR 1"/>
    <property type="match status" value="1"/>
</dbReference>
<evidence type="ECO:0000256" key="5">
    <source>
        <dbReference type="ARBA" id="ARBA00023002"/>
    </source>
</evidence>
<accession>A0A7W6MMB4</accession>
<name>A0A7W6MMB4_9HYPH</name>
<dbReference type="InterPro" id="IPR023753">
    <property type="entry name" value="FAD/NAD-binding_dom"/>
</dbReference>
<dbReference type="RefSeq" id="WP_183202661.1">
    <property type="nucleotide sequence ID" value="NZ_JACIEK010000026.1"/>
</dbReference>
<evidence type="ECO:0000256" key="2">
    <source>
        <dbReference type="ARBA" id="ARBA00005272"/>
    </source>
</evidence>
<protein>
    <submittedName>
        <fullName evidence="8">NADH dehydrogenase</fullName>
        <ecNumber evidence="8">1.6.99.3</ecNumber>
    </submittedName>
</protein>
<dbReference type="PANTHER" id="PTHR42913:SF3">
    <property type="entry name" value="64 KDA MITOCHONDRIAL NADH DEHYDROGENASE (EUROFUNG)"/>
    <property type="match status" value="1"/>
</dbReference>
<dbReference type="PRINTS" id="PR00469">
    <property type="entry name" value="PNDRDTASEII"/>
</dbReference>
<evidence type="ECO:0000256" key="1">
    <source>
        <dbReference type="ARBA" id="ARBA00001974"/>
    </source>
</evidence>
<proteinExistence type="inferred from homology"/>
<dbReference type="Gene3D" id="3.50.50.100">
    <property type="match status" value="1"/>
</dbReference>
<keyword evidence="4" id="KW-0274">FAD</keyword>
<dbReference type="EC" id="1.6.99.3" evidence="8"/>
<gene>
    <name evidence="8" type="ORF">GGR04_004560</name>
</gene>
<evidence type="ECO:0000259" key="7">
    <source>
        <dbReference type="Pfam" id="PF07992"/>
    </source>
</evidence>
<comment type="similarity">
    <text evidence="2">Belongs to the NADH dehydrogenase family.</text>
</comment>
<evidence type="ECO:0000256" key="6">
    <source>
        <dbReference type="SAM" id="MobiDB-lite"/>
    </source>
</evidence>
<keyword evidence="9" id="KW-1185">Reference proteome</keyword>
<dbReference type="SUPFAM" id="SSF51905">
    <property type="entry name" value="FAD/NAD(P)-binding domain"/>
    <property type="match status" value="1"/>
</dbReference>
<dbReference type="InterPro" id="IPR051169">
    <property type="entry name" value="NADH-Q_oxidoreductase"/>
</dbReference>